<dbReference type="PANTHER" id="PTHR43329">
    <property type="entry name" value="EPOXIDE HYDROLASE"/>
    <property type="match status" value="1"/>
</dbReference>
<accession>A0A841HP40</accession>
<dbReference type="InterPro" id="IPR000639">
    <property type="entry name" value="Epox_hydrolase-like"/>
</dbReference>
<evidence type="ECO:0000259" key="2">
    <source>
        <dbReference type="Pfam" id="PF00561"/>
    </source>
</evidence>
<dbReference type="RefSeq" id="WP_184332918.1">
    <property type="nucleotide sequence ID" value="NZ_JACHHZ010000003.1"/>
</dbReference>
<feature type="domain" description="AB hydrolase-1" evidence="2">
    <location>
        <begin position="29"/>
        <end position="310"/>
    </location>
</feature>
<dbReference type="GO" id="GO:0016787">
    <property type="term" value="F:hydrolase activity"/>
    <property type="evidence" value="ECO:0007669"/>
    <property type="project" value="UniProtKB-KW"/>
</dbReference>
<dbReference type="Gene3D" id="3.40.50.1820">
    <property type="entry name" value="alpha/beta hydrolase"/>
    <property type="match status" value="1"/>
</dbReference>
<dbReference type="Proteomes" id="UP000588068">
    <property type="component" value="Unassembled WGS sequence"/>
</dbReference>
<dbReference type="InterPro" id="IPR000073">
    <property type="entry name" value="AB_hydrolase_1"/>
</dbReference>
<evidence type="ECO:0000256" key="1">
    <source>
        <dbReference type="ARBA" id="ARBA00022801"/>
    </source>
</evidence>
<dbReference type="AlphaFoldDB" id="A0A841HP40"/>
<reference evidence="3 4" key="1">
    <citation type="submission" date="2020-08" db="EMBL/GenBank/DDBJ databases">
        <title>Genomic Encyclopedia of Type Strains, Phase IV (KMG-IV): sequencing the most valuable type-strain genomes for metagenomic binning, comparative biology and taxonomic classification.</title>
        <authorList>
            <person name="Goeker M."/>
        </authorList>
    </citation>
    <scope>NUCLEOTIDE SEQUENCE [LARGE SCALE GENOMIC DNA]</scope>
    <source>
        <strain evidence="3 4">DSM 26723</strain>
    </source>
</reference>
<sequence>MPASSNQPTLRFIESNGIRMRIAEMGQGPLVIFVHGWPESWYSWRHQLPAIAAAGYRVVAPDMRGYGKTDKPAAVEDYSIQQVTADLVGIIDALGEKDAILVGHDWGAIVTWHAMLLHPDRFSALVSMSVPYNGRGPVSIVEGLRRTLGDNFFYILYFQEPGAAEKEFDADPRGILSRLYLSPDSPRDPPQITDPKRAAGGWIPRLGAPKGLPSWLTQAELDYYVSEFKEAGFRGGINYYRNFHRNWETTPQLAGAKIEKPVLFIAGDKDSVIRGANAEALTNGMKNAVPGLVGVKLIPNTGHWVQQERPAETNAAILEFLRGLPR</sequence>
<dbReference type="InterPro" id="IPR029058">
    <property type="entry name" value="AB_hydrolase_fold"/>
</dbReference>
<comment type="caution">
    <text evidence="3">The sequence shown here is derived from an EMBL/GenBank/DDBJ whole genome shotgun (WGS) entry which is preliminary data.</text>
</comment>
<dbReference type="Pfam" id="PF00561">
    <property type="entry name" value="Abhydrolase_1"/>
    <property type="match status" value="1"/>
</dbReference>
<keyword evidence="1" id="KW-0378">Hydrolase</keyword>
<organism evidence="3 4">
    <name type="scientific">Povalibacter uvarum</name>
    <dbReference type="NCBI Taxonomy" id="732238"/>
    <lineage>
        <taxon>Bacteria</taxon>
        <taxon>Pseudomonadati</taxon>
        <taxon>Pseudomonadota</taxon>
        <taxon>Gammaproteobacteria</taxon>
        <taxon>Steroidobacterales</taxon>
        <taxon>Steroidobacteraceae</taxon>
        <taxon>Povalibacter</taxon>
    </lineage>
</organism>
<dbReference type="PRINTS" id="PR00111">
    <property type="entry name" value="ABHYDROLASE"/>
</dbReference>
<dbReference type="SUPFAM" id="SSF53474">
    <property type="entry name" value="alpha/beta-Hydrolases"/>
    <property type="match status" value="1"/>
</dbReference>
<evidence type="ECO:0000313" key="3">
    <source>
        <dbReference type="EMBL" id="MBB6094020.1"/>
    </source>
</evidence>
<gene>
    <name evidence="3" type="ORF">HNQ60_002901</name>
</gene>
<protein>
    <submittedName>
        <fullName evidence="3">Pimeloyl-ACP methyl ester carboxylesterase</fullName>
    </submittedName>
</protein>
<dbReference type="PRINTS" id="PR00412">
    <property type="entry name" value="EPOXHYDRLASE"/>
</dbReference>
<evidence type="ECO:0000313" key="4">
    <source>
        <dbReference type="Proteomes" id="UP000588068"/>
    </source>
</evidence>
<proteinExistence type="predicted"/>
<dbReference type="EMBL" id="JACHHZ010000003">
    <property type="protein sequence ID" value="MBB6094020.1"/>
    <property type="molecule type" value="Genomic_DNA"/>
</dbReference>
<keyword evidence="4" id="KW-1185">Reference proteome</keyword>
<name>A0A841HP40_9GAMM</name>